<protein>
    <submittedName>
        <fullName evidence="1">Uncharacterized protein</fullName>
    </submittedName>
</protein>
<dbReference type="Pfam" id="PF19463">
    <property type="entry name" value="DUF6000"/>
    <property type="match status" value="1"/>
</dbReference>
<accession>A0ABY0KUJ5</accession>
<comment type="caution">
    <text evidence="1">The sequence shown here is derived from an EMBL/GenBank/DDBJ whole genome shotgun (WGS) entry which is preliminary data.</text>
</comment>
<evidence type="ECO:0000313" key="2">
    <source>
        <dbReference type="Proteomes" id="UP000199405"/>
    </source>
</evidence>
<dbReference type="Proteomes" id="UP000199405">
    <property type="component" value="Unassembled WGS sequence"/>
</dbReference>
<sequence>MQALRQDSRRISDEELVFLLQPGRMPNWRSRLVAAYLIGIDRRTRFRETVGHLLLSSEVCFSGQAYCFALAAFGDHHDAEMLTAYLDRYLPRLDLRYDQHWALGALQYIDLRLGTSHADRYLAPDGMWERWAGAVSHPPAVDNCRDLIVNLCAL</sequence>
<keyword evidence="2" id="KW-1185">Reference proteome</keyword>
<name>A0ABY0KUJ5_9ACTN</name>
<reference evidence="1 2" key="1">
    <citation type="submission" date="2016-06" db="EMBL/GenBank/DDBJ databases">
        <authorList>
            <person name="Varghese N."/>
            <person name="Submissions Spin"/>
        </authorList>
    </citation>
    <scope>NUCLEOTIDE SEQUENCE [LARGE SCALE GENOMIC DNA]</scope>
    <source>
        <strain evidence="1 2">DSM 45142</strain>
    </source>
</reference>
<gene>
    <name evidence="1" type="ORF">GA0070562_0456</name>
</gene>
<proteinExistence type="predicted"/>
<dbReference type="EMBL" id="FMCQ01000011">
    <property type="protein sequence ID" value="SCF13382.1"/>
    <property type="molecule type" value="Genomic_DNA"/>
</dbReference>
<dbReference type="InterPro" id="IPR046042">
    <property type="entry name" value="DUF6000"/>
</dbReference>
<evidence type="ECO:0000313" key="1">
    <source>
        <dbReference type="EMBL" id="SCF13382.1"/>
    </source>
</evidence>
<organism evidence="1 2">
    <name type="scientific">Micromonospora tulbaghiae</name>
    <dbReference type="NCBI Taxonomy" id="479978"/>
    <lineage>
        <taxon>Bacteria</taxon>
        <taxon>Bacillati</taxon>
        <taxon>Actinomycetota</taxon>
        <taxon>Actinomycetes</taxon>
        <taxon>Micromonosporales</taxon>
        <taxon>Micromonosporaceae</taxon>
        <taxon>Micromonospora</taxon>
    </lineage>
</organism>